<evidence type="ECO:0000256" key="3">
    <source>
        <dbReference type="ARBA" id="ARBA00023445"/>
    </source>
</evidence>
<dbReference type="CDD" id="cd08958">
    <property type="entry name" value="FR_SDR_e"/>
    <property type="match status" value="1"/>
</dbReference>
<reference key="1">
    <citation type="journal article" date="2000" name="Nature">
        <title>Sequence and analysis of chromosome 1 of the plant Arabidopsis thaliana.</title>
        <authorList>
            <person name="Theologis A."/>
            <person name="Ecker J.R."/>
            <person name="Palm C.J."/>
            <person name="Federspiel N.A."/>
            <person name="Kaul S."/>
            <person name="White O."/>
            <person name="Alonso J."/>
            <person name="Altafi H."/>
            <person name="Araujo R."/>
            <person name="Bowman C.L."/>
            <person name="Brooks S.Y."/>
            <person name="Buehler E."/>
            <person name="Chan A."/>
            <person name="Chao Q."/>
            <person name="Chen H."/>
            <person name="Cheuk R.F."/>
            <person name="Chin C.W."/>
            <person name="Chung M.K."/>
            <person name="Conn L."/>
            <person name="Conway A.B."/>
            <person name="Conway A.R."/>
            <person name="Creasy T.H."/>
            <person name="Dewar K."/>
            <person name="Dunn P."/>
            <person name="Etgu P."/>
            <person name="Feldblyum T.V."/>
            <person name="Feng J."/>
            <person name="Fong B."/>
            <person name="Fujii C.Y."/>
            <person name="Gill J.E."/>
            <person name="Goldsmith A.D."/>
            <person name="Haas B."/>
            <person name="Hansen N.F."/>
            <person name="Hughes B."/>
            <person name="Huizar L."/>
            <person name="Hunter J.L."/>
            <person name="Jenkins J."/>
            <person name="Johnson-Hopson C."/>
            <person name="Khan S."/>
            <person name="Khaykin E."/>
            <person name="Kim C.J."/>
            <person name="Koo H.L."/>
            <person name="Kremenetskaia I."/>
            <person name="Kurtz D.B."/>
            <person name="Kwan A."/>
            <person name="Lam B."/>
            <person name="Langin-Hooper S."/>
            <person name="Lee A."/>
            <person name="Lee J.M."/>
            <person name="Lenz C.A."/>
            <person name="Li J.H."/>
            <person name="Li Y."/>
            <person name="Lin X."/>
            <person name="Liu S.X."/>
            <person name="Liu Z.A."/>
            <person name="Luros J.S."/>
            <person name="Maiti R."/>
            <person name="Marziali A."/>
            <person name="Militscher J."/>
            <person name="Miranda M."/>
            <person name="Nguyen M."/>
            <person name="Nierman W.C."/>
            <person name="Osborne B.I."/>
            <person name="Pai G."/>
            <person name="Peterson J."/>
            <person name="Pham P.K."/>
            <person name="Rizzo M."/>
            <person name="Rooney T."/>
            <person name="Rowley D."/>
            <person name="Sakano H."/>
            <person name="Salzberg S.L."/>
            <person name="Schwartz J.R."/>
            <person name="Shinn P."/>
            <person name="Southwick A.M."/>
            <person name="Sun H."/>
            <person name="Tallon L.J."/>
            <person name="Tambunga G."/>
            <person name="Toriumi M.J."/>
            <person name="Town C.D."/>
            <person name="Utterback T."/>
            <person name="Van Aken S."/>
            <person name="Vaysberg M."/>
            <person name="Vysotskaia V.S."/>
            <person name="Walker M."/>
            <person name="Wu D."/>
            <person name="Yu G."/>
            <person name="Fraser C.M."/>
            <person name="Venter J.C."/>
            <person name="Davis R.W."/>
        </authorList>
    </citation>
    <scope>NUCLEOTIDE SEQUENCE [LARGE SCALE GENOMIC DNA]</scope>
    <source>
        <strain>cv. Columbia</strain>
    </source>
</reference>
<evidence type="ECO:0000313" key="5">
    <source>
        <dbReference type="EMBL" id="AAC33211.1"/>
    </source>
</evidence>
<comment type="similarity">
    <text evidence="3">Belongs to the NAD(P)-dependent epimerase/dehydratase family. Dihydroflavonol-4-reductase subfamily.</text>
</comment>
<dbReference type="PANTHER" id="PTHR10366">
    <property type="entry name" value="NAD DEPENDENT EPIMERASE/DEHYDRATASE"/>
    <property type="match status" value="1"/>
</dbReference>
<dbReference type="PIR" id="F86228">
    <property type="entry name" value="F86228"/>
</dbReference>
<dbReference type="ExpressionAtlas" id="O80534">
    <property type="expression patterns" value="baseline and differential"/>
</dbReference>
<dbReference type="FunFam" id="3.40.50.720:FF:000085">
    <property type="entry name" value="Dihydroflavonol reductase"/>
    <property type="match status" value="1"/>
</dbReference>
<keyword evidence="2" id="KW-0560">Oxidoreductase</keyword>
<evidence type="ECO:0000259" key="4">
    <source>
        <dbReference type="Pfam" id="PF01370"/>
    </source>
</evidence>
<feature type="domain" description="NAD-dependent epimerase/dehydratase" evidence="4">
    <location>
        <begin position="8"/>
        <end position="249"/>
    </location>
</feature>
<dbReference type="PANTHER" id="PTHR10366:SF825">
    <property type="entry name" value="NAD(P)-BINDING ROSSMANN-FOLD SUPERFAMILY PROTEIN"/>
    <property type="match status" value="1"/>
</dbReference>
<keyword evidence="1" id="KW-0521">NADP</keyword>
<gene>
    <name evidence="5" type="primary">F14J9.17</name>
</gene>
<dbReference type="InterPro" id="IPR001509">
    <property type="entry name" value="Epimerase_deHydtase"/>
</dbReference>
<protein>
    <submittedName>
        <fullName evidence="5">F14J9.17 protein</fullName>
    </submittedName>
</protein>
<dbReference type="InterPro" id="IPR036291">
    <property type="entry name" value="NAD(P)-bd_dom_sf"/>
</dbReference>
<dbReference type="AlphaFoldDB" id="O80534"/>
<dbReference type="GO" id="GO:0016491">
    <property type="term" value="F:oxidoreductase activity"/>
    <property type="evidence" value="ECO:0007669"/>
    <property type="project" value="UniProtKB-KW"/>
</dbReference>
<name>O80534_ARATH</name>
<evidence type="ECO:0000256" key="2">
    <source>
        <dbReference type="ARBA" id="ARBA00023002"/>
    </source>
</evidence>
<organism evidence="5">
    <name type="scientific">Arabidopsis thaliana</name>
    <name type="common">Mouse-ear cress</name>
    <dbReference type="NCBI Taxonomy" id="3702"/>
    <lineage>
        <taxon>Eukaryota</taxon>
        <taxon>Viridiplantae</taxon>
        <taxon>Streptophyta</taxon>
        <taxon>Embryophyta</taxon>
        <taxon>Tracheophyta</taxon>
        <taxon>Spermatophyta</taxon>
        <taxon>Magnoliopsida</taxon>
        <taxon>eudicotyledons</taxon>
        <taxon>Gunneridae</taxon>
        <taxon>Pentapetalae</taxon>
        <taxon>rosids</taxon>
        <taxon>malvids</taxon>
        <taxon>Brassicales</taxon>
        <taxon>Brassicaceae</taxon>
        <taxon>Camelineae</taxon>
        <taxon>Arabidopsis</taxon>
    </lineage>
</organism>
<sequence>MADGGKMVCVTGASGYVASWIVKLLLLRGYTVRATVRDPSDEKKTEHLLALDGAKEKLKLFKADLLEEGSFEQAIEGCDAVFHTASPVSLTVTDPQGLQIELIDPAVKGTLNVLKTCAKVSSVKRVIVTSSMAAVLFREPTLGPNDLVDESCFSDPNFCTEKKLWYALSKTLAEDEAWRFAKEKGLDLVVINPGLVLGPLLKPSLTFSVNVIVELITGKDNFINKDFRLVDVRDVALAHIKAFETPSANGRYIIEGPVVTINDIEKILREFFPDLNLGNKGEASEIIPVIYKLCVEKVKSLGIEFTPTEATLRDTILSLKEKCLV</sequence>
<accession>O80534</accession>
<proteinExistence type="inferred from homology"/>
<dbReference type="Gene3D" id="3.40.50.720">
    <property type="entry name" value="NAD(P)-binding Rossmann-like Domain"/>
    <property type="match status" value="1"/>
</dbReference>
<dbReference type="Pfam" id="PF01370">
    <property type="entry name" value="Epimerase"/>
    <property type="match status" value="1"/>
</dbReference>
<dbReference type="SUPFAM" id="SSF51735">
    <property type="entry name" value="NAD(P)-binding Rossmann-fold domains"/>
    <property type="match status" value="1"/>
</dbReference>
<reference evidence="5" key="2">
    <citation type="submission" date="2000-07" db="EMBL/GenBank/DDBJ databases">
        <authorList>
            <person name="Federspiel N.A."/>
            <person name="Palm C.J."/>
            <person name="Conway A.B."/>
            <person name="Kurtz D.B."/>
            <person name="Conway A.R."/>
            <person name="Au M."/>
            <person name="Araujo R."/>
            <person name="Buehler E."/>
            <person name="Dewar K."/>
            <person name="Feng J."/>
            <person name="Kim C."/>
            <person name="Li Y."/>
            <person name="Oji O."/>
            <person name="Osborne B.I."/>
            <person name="Shinn P."/>
            <person name="Sun H."/>
            <person name="Toriumi M."/>
            <person name="Vysotskaia V.S."/>
            <person name="Yu G."/>
            <person name="Ecker J."/>
            <person name="Theologis A."/>
            <person name="Davis R.W."/>
        </authorList>
    </citation>
    <scope>NUCLEOTIDE SEQUENCE</scope>
</reference>
<evidence type="ECO:0000256" key="1">
    <source>
        <dbReference type="ARBA" id="ARBA00022857"/>
    </source>
</evidence>
<dbReference type="InterPro" id="IPR050425">
    <property type="entry name" value="NAD(P)_dehydrat-like"/>
</dbReference>
<dbReference type="EMBL" id="AC003970">
    <property type="protein sequence ID" value="AAC33211.1"/>
    <property type="molecule type" value="Genomic_DNA"/>
</dbReference>